<evidence type="ECO:0000256" key="1">
    <source>
        <dbReference type="ARBA" id="ARBA00022801"/>
    </source>
</evidence>
<dbReference type="GO" id="GO:0005975">
    <property type="term" value="P:carbohydrate metabolic process"/>
    <property type="evidence" value="ECO:0007669"/>
    <property type="project" value="InterPro"/>
</dbReference>
<dbReference type="Pfam" id="PF07470">
    <property type="entry name" value="Glyco_hydro_88"/>
    <property type="match status" value="1"/>
</dbReference>
<accession>A0A238L8H2</accession>
<keyword evidence="3" id="KW-1185">Reference proteome</keyword>
<dbReference type="EMBL" id="FXYE01000004">
    <property type="protein sequence ID" value="SMX51111.1"/>
    <property type="molecule type" value="Genomic_DNA"/>
</dbReference>
<dbReference type="InterPro" id="IPR012341">
    <property type="entry name" value="6hp_glycosidase-like_sf"/>
</dbReference>
<keyword evidence="1 2" id="KW-0378">Hydrolase</keyword>
<dbReference type="InterPro" id="IPR010905">
    <property type="entry name" value="Glyco_hydro_88"/>
</dbReference>
<organism evidence="2 3">
    <name type="scientific">Actibacterium lipolyticum</name>
    <dbReference type="NCBI Taxonomy" id="1524263"/>
    <lineage>
        <taxon>Bacteria</taxon>
        <taxon>Pseudomonadati</taxon>
        <taxon>Pseudomonadota</taxon>
        <taxon>Alphaproteobacteria</taxon>
        <taxon>Rhodobacterales</taxon>
        <taxon>Roseobacteraceae</taxon>
        <taxon>Actibacterium</taxon>
    </lineage>
</organism>
<protein>
    <submittedName>
        <fullName evidence="2">Unsaturated rhamnogalacturonyl hydrolase YesR</fullName>
        <ecNumber evidence="2">3.2.1.172</ecNumber>
    </submittedName>
</protein>
<evidence type="ECO:0000313" key="2">
    <source>
        <dbReference type="EMBL" id="SMX51111.1"/>
    </source>
</evidence>
<keyword evidence="2" id="KW-0326">Glycosidase</keyword>
<dbReference type="InterPro" id="IPR052043">
    <property type="entry name" value="PolySaccharide_Degr_Enz"/>
</dbReference>
<dbReference type="PANTHER" id="PTHR33886:SF8">
    <property type="entry name" value="UNSATURATED RHAMNOGALACTURONAN HYDROLASE (EUROFUNG)"/>
    <property type="match status" value="1"/>
</dbReference>
<dbReference type="InterPro" id="IPR008928">
    <property type="entry name" value="6-hairpin_glycosidase_sf"/>
</dbReference>
<sequence>MNTASPKMPFPMHAVLDQLVTGLTHLSDEGRFDEPNLDGTAGDYISFDSWEWPQGVGLFGIAQLWEARDYSDDLGTLLKEWYANAIAKGLPPQNVNTTAPMLALALYWDKTRDPAHGRVLDDWANKLMATGARTAFDGFQHDVSDKLNDGEIWDDTLYMVALFLAAYGQASGRRELVDEAEKQFLLHTQFLADRETGLWFHGWTFNGRHNFANARWARGNAWITAGIVDLFALAEVSGSVRGFLAEVLKDQVNALLPLQDKSGMWHTLLDEPDSYLETSATAGIAYGLLKAARLGIGPSSWKDAGLRALNAVVASVDENGVVQGVSYGTRMGHDLQHYRDISIEPTAYGQSLAILALVEGCRAFETEGQPQ</sequence>
<proteinExistence type="predicted"/>
<dbReference type="RefSeq" id="WP_207652100.1">
    <property type="nucleotide sequence ID" value="NZ_FXYE01000004.1"/>
</dbReference>
<dbReference type="EC" id="3.2.1.172" evidence="2"/>
<dbReference type="SUPFAM" id="SSF48208">
    <property type="entry name" value="Six-hairpin glycosidases"/>
    <property type="match status" value="1"/>
</dbReference>
<reference evidence="3" key="1">
    <citation type="submission" date="2017-05" db="EMBL/GenBank/DDBJ databases">
        <authorList>
            <person name="Rodrigo-Torres L."/>
            <person name="Arahal R. D."/>
            <person name="Lucena T."/>
        </authorList>
    </citation>
    <scope>NUCLEOTIDE SEQUENCE [LARGE SCALE GENOMIC DNA]</scope>
    <source>
        <strain evidence="3">CECT 8621</strain>
    </source>
</reference>
<dbReference type="AlphaFoldDB" id="A0A238L8H2"/>
<dbReference type="PANTHER" id="PTHR33886">
    <property type="entry name" value="UNSATURATED RHAMNOGALACTURONAN HYDROLASE (EUROFUNG)"/>
    <property type="match status" value="1"/>
</dbReference>
<dbReference type="Gene3D" id="1.50.10.10">
    <property type="match status" value="1"/>
</dbReference>
<dbReference type="GO" id="GO:0102211">
    <property type="term" value="F:unsaturated rhamnogalacturonyl hydrolase activity"/>
    <property type="evidence" value="ECO:0007669"/>
    <property type="project" value="UniProtKB-EC"/>
</dbReference>
<name>A0A238L8H2_9RHOB</name>
<gene>
    <name evidence="2" type="primary">yesR_2</name>
    <name evidence="2" type="ORF">COL8621_03641</name>
</gene>
<evidence type="ECO:0000313" key="3">
    <source>
        <dbReference type="Proteomes" id="UP000202922"/>
    </source>
</evidence>
<dbReference type="Proteomes" id="UP000202922">
    <property type="component" value="Unassembled WGS sequence"/>
</dbReference>